<name>A0A565BMN5_9BRAS</name>
<dbReference type="GO" id="GO:0016787">
    <property type="term" value="F:hydrolase activity"/>
    <property type="evidence" value="ECO:0007669"/>
    <property type="project" value="UniProtKB-KW"/>
</dbReference>
<proteinExistence type="predicted"/>
<dbReference type="InterPro" id="IPR016071">
    <property type="entry name" value="Staphylococal_nuclease_OB-fold"/>
</dbReference>
<evidence type="ECO:0000256" key="2">
    <source>
        <dbReference type="ARBA" id="ARBA00022759"/>
    </source>
</evidence>
<keyword evidence="2" id="KW-0255">Endonuclease</keyword>
<dbReference type="PROSITE" id="PS50830">
    <property type="entry name" value="TNASE_3"/>
    <property type="match status" value="1"/>
</dbReference>
<keyword evidence="6" id="KW-1185">Reference proteome</keyword>
<dbReference type="PANTHER" id="PTHR12302">
    <property type="entry name" value="EBNA2 BINDING PROTEIN P100"/>
    <property type="match status" value="1"/>
</dbReference>
<reference evidence="5" key="1">
    <citation type="submission" date="2019-07" db="EMBL/GenBank/DDBJ databases">
        <authorList>
            <person name="Dittberner H."/>
        </authorList>
    </citation>
    <scope>NUCLEOTIDE SEQUENCE [LARGE SCALE GENOMIC DNA]</scope>
</reference>
<evidence type="ECO:0000256" key="1">
    <source>
        <dbReference type="ARBA" id="ARBA00022722"/>
    </source>
</evidence>
<evidence type="ECO:0000256" key="3">
    <source>
        <dbReference type="ARBA" id="ARBA00022801"/>
    </source>
</evidence>
<comment type="caution">
    <text evidence="5">The sequence shown here is derived from an EMBL/GenBank/DDBJ whole genome shotgun (WGS) entry which is preliminary data.</text>
</comment>
<dbReference type="InterPro" id="IPR035437">
    <property type="entry name" value="SNase_OB-fold_sf"/>
</dbReference>
<gene>
    <name evidence="5" type="ORF">ANE_LOCUS13335</name>
</gene>
<evidence type="ECO:0000313" key="5">
    <source>
        <dbReference type="EMBL" id="VVB02891.1"/>
    </source>
</evidence>
<keyword evidence="1" id="KW-0540">Nuclease</keyword>
<dbReference type="OrthoDB" id="430293at2759"/>
<dbReference type="PANTHER" id="PTHR12302:SF3">
    <property type="entry name" value="SERINE_THREONINE-PROTEIN KINASE 31"/>
    <property type="match status" value="1"/>
</dbReference>
<dbReference type="GO" id="GO:0004519">
    <property type="term" value="F:endonuclease activity"/>
    <property type="evidence" value="ECO:0007669"/>
    <property type="project" value="UniProtKB-KW"/>
</dbReference>
<dbReference type="SUPFAM" id="SSF50199">
    <property type="entry name" value="Staphylococcal nuclease"/>
    <property type="match status" value="1"/>
</dbReference>
<sequence length="331" mass="37133">MGNALGFLYGKCCKPTTTDDSLGPHGVSAATVGVSALAHDLFNFEITSKVPEGLGRYVVSSRKAQANWYRKILVAWKQAKPPPQTAEEASRLVTEILKRNQKADVEGLLSFYGLPLPHTLVEVSTEAPVSLPEGVLFEFQTLPVDPKAVADGDTITVYVSTSEPVVSSSVPKEVKVAAVQRAKARETRNYTRADELHQKIIDSGYRVLNIENEEVLAKKFRIRLRGIDAPESQMPFGKEAQEGLLKIVQWKSLKVLVYGEDQYGRCVGDLYCNGIFVQEAMLKKGLAWHYIAYDKRMVLAKWEKEARQKRIGLWASSNPEKPWDWRKNRRV</sequence>
<feature type="domain" description="TNase-like" evidence="4">
    <location>
        <begin position="149"/>
        <end position="316"/>
    </location>
</feature>
<accession>A0A565BMN5</accession>
<dbReference type="Proteomes" id="UP000489600">
    <property type="component" value="Unassembled WGS sequence"/>
</dbReference>
<organism evidence="5 6">
    <name type="scientific">Arabis nemorensis</name>
    <dbReference type="NCBI Taxonomy" id="586526"/>
    <lineage>
        <taxon>Eukaryota</taxon>
        <taxon>Viridiplantae</taxon>
        <taxon>Streptophyta</taxon>
        <taxon>Embryophyta</taxon>
        <taxon>Tracheophyta</taxon>
        <taxon>Spermatophyta</taxon>
        <taxon>Magnoliopsida</taxon>
        <taxon>eudicotyledons</taxon>
        <taxon>Gunneridae</taxon>
        <taxon>Pentapetalae</taxon>
        <taxon>rosids</taxon>
        <taxon>malvids</taxon>
        <taxon>Brassicales</taxon>
        <taxon>Brassicaceae</taxon>
        <taxon>Arabideae</taxon>
        <taxon>Arabis</taxon>
    </lineage>
</organism>
<dbReference type="EMBL" id="CABITT030000004">
    <property type="protein sequence ID" value="VVB02891.1"/>
    <property type="molecule type" value="Genomic_DNA"/>
</dbReference>
<dbReference type="Gene3D" id="2.40.50.90">
    <property type="match status" value="1"/>
</dbReference>
<dbReference type="GO" id="GO:0005737">
    <property type="term" value="C:cytoplasm"/>
    <property type="evidence" value="ECO:0007669"/>
    <property type="project" value="TreeGrafter"/>
</dbReference>
<evidence type="ECO:0000259" key="4">
    <source>
        <dbReference type="PROSITE" id="PS50830"/>
    </source>
</evidence>
<protein>
    <recommendedName>
        <fullName evidence="4">TNase-like domain-containing protein</fullName>
    </recommendedName>
</protein>
<dbReference type="Pfam" id="PF00565">
    <property type="entry name" value="SNase"/>
    <property type="match status" value="1"/>
</dbReference>
<evidence type="ECO:0000313" key="6">
    <source>
        <dbReference type="Proteomes" id="UP000489600"/>
    </source>
</evidence>
<keyword evidence="3" id="KW-0378">Hydrolase</keyword>
<dbReference type="AlphaFoldDB" id="A0A565BMN5"/>
<dbReference type="SMART" id="SM00318">
    <property type="entry name" value="SNc"/>
    <property type="match status" value="1"/>
</dbReference>